<evidence type="ECO:0000256" key="5">
    <source>
        <dbReference type="ARBA" id="ARBA00022448"/>
    </source>
</evidence>
<sequence length="174" mass="17814">MEYLVLVLLLLIVVGGLGVAVNPAPNFGVVGLVLAAGACCGVLVGLGSSFIGLVLFLVYLGGMLVVFAYSIAVAAEPYPTTWADRSVLTYVVGYGLVIFVSWFLVAEAFFVGGGDSGLQGVPLQWDSSGVCLLFGPGAGFFTVMWLGFNVDFVCGAWVGAWSGAAGSVCVNVVG</sequence>
<keyword evidence="11 15" id="KW-0520">NAD</keyword>
<evidence type="ECO:0000256" key="8">
    <source>
        <dbReference type="ARBA" id="ARBA00022967"/>
    </source>
</evidence>
<comment type="subcellular location">
    <subcellularLocation>
        <location evidence="1 15">Mitochondrion membrane</location>
        <topology evidence="1 15">Multi-pass membrane protein</topology>
    </subcellularLocation>
</comment>
<evidence type="ECO:0000256" key="16">
    <source>
        <dbReference type="SAM" id="SignalP"/>
    </source>
</evidence>
<evidence type="ECO:0000256" key="14">
    <source>
        <dbReference type="ARBA" id="ARBA00049551"/>
    </source>
</evidence>
<evidence type="ECO:0000256" key="13">
    <source>
        <dbReference type="ARBA" id="ARBA00023136"/>
    </source>
</evidence>
<evidence type="ECO:0000256" key="6">
    <source>
        <dbReference type="ARBA" id="ARBA00022660"/>
    </source>
</evidence>
<evidence type="ECO:0000256" key="9">
    <source>
        <dbReference type="ARBA" id="ARBA00022982"/>
    </source>
</evidence>
<evidence type="ECO:0000256" key="4">
    <source>
        <dbReference type="ARBA" id="ARBA00021095"/>
    </source>
</evidence>
<dbReference type="PANTHER" id="PTHR11435">
    <property type="entry name" value="NADH UBIQUINONE OXIDOREDUCTASE SUBUNIT ND6"/>
    <property type="match status" value="1"/>
</dbReference>
<evidence type="ECO:0000256" key="2">
    <source>
        <dbReference type="ARBA" id="ARBA00005698"/>
    </source>
</evidence>
<dbReference type="Gene3D" id="1.20.120.1200">
    <property type="entry name" value="NADH-ubiquinone/plastoquinone oxidoreductase chain 6, subunit NuoJ"/>
    <property type="match status" value="1"/>
</dbReference>
<comment type="catalytic activity">
    <reaction evidence="14 15">
        <text>a ubiquinone + NADH + 5 H(+)(in) = a ubiquinol + NAD(+) + 4 H(+)(out)</text>
        <dbReference type="Rhea" id="RHEA:29091"/>
        <dbReference type="Rhea" id="RHEA-COMP:9565"/>
        <dbReference type="Rhea" id="RHEA-COMP:9566"/>
        <dbReference type="ChEBI" id="CHEBI:15378"/>
        <dbReference type="ChEBI" id="CHEBI:16389"/>
        <dbReference type="ChEBI" id="CHEBI:17976"/>
        <dbReference type="ChEBI" id="CHEBI:57540"/>
        <dbReference type="ChEBI" id="CHEBI:57945"/>
        <dbReference type="EC" id="7.1.1.2"/>
    </reaction>
</comment>
<proteinExistence type="inferred from homology"/>
<evidence type="ECO:0000256" key="12">
    <source>
        <dbReference type="ARBA" id="ARBA00023128"/>
    </source>
</evidence>
<dbReference type="GO" id="GO:0008137">
    <property type="term" value="F:NADH dehydrogenase (ubiquinone) activity"/>
    <property type="evidence" value="ECO:0007669"/>
    <property type="project" value="UniProtKB-UniRule"/>
</dbReference>
<organism evidence="17">
    <name type="scientific">Paroedura masobe</name>
    <dbReference type="NCBI Taxonomy" id="347812"/>
    <lineage>
        <taxon>Eukaryota</taxon>
        <taxon>Metazoa</taxon>
        <taxon>Chordata</taxon>
        <taxon>Craniata</taxon>
        <taxon>Vertebrata</taxon>
        <taxon>Euteleostomi</taxon>
        <taxon>Lepidosauria</taxon>
        <taxon>Squamata</taxon>
        <taxon>Bifurcata</taxon>
        <taxon>Gekkota</taxon>
        <taxon>Gekkonidae</taxon>
        <taxon>Gekkoninae</taxon>
        <taxon>Paroedura</taxon>
    </lineage>
</organism>
<dbReference type="EMBL" id="AB612272">
    <property type="protein sequence ID" value="BCO16462.1"/>
    <property type="molecule type" value="Genomic_DNA"/>
</dbReference>
<dbReference type="InterPro" id="IPR050269">
    <property type="entry name" value="ComplexI_Subunit6"/>
</dbReference>
<feature type="transmembrane region" description="Helical" evidence="15">
    <location>
        <begin position="28"/>
        <end position="46"/>
    </location>
</feature>
<keyword evidence="6 15" id="KW-0679">Respiratory chain</keyword>
<accession>A0A7R7G356</accession>
<comment type="similarity">
    <text evidence="2 15">Belongs to the complex I subunit 6 family.</text>
</comment>
<comment type="function">
    <text evidence="15">Core subunit of the mitochondrial membrane respiratory chain NADH dehydrogenase (Complex I) which catalyzes electron transfer from NADH through the respiratory chain, using ubiquinone as an electron acceptor. Essential for the catalytic activity and assembly of complex I.</text>
</comment>
<keyword evidence="8 15" id="KW-1278">Translocase</keyword>
<keyword evidence="9 15" id="KW-0249">Electron transport</keyword>
<keyword evidence="10 15" id="KW-1133">Transmembrane helix</keyword>
<evidence type="ECO:0000256" key="11">
    <source>
        <dbReference type="ARBA" id="ARBA00023027"/>
    </source>
</evidence>
<protein>
    <recommendedName>
        <fullName evidence="4 15">NADH-ubiquinone oxidoreductase chain 6</fullName>
        <ecNumber evidence="3 15">7.1.1.2</ecNumber>
    </recommendedName>
</protein>
<keyword evidence="7 15" id="KW-0812">Transmembrane</keyword>
<evidence type="ECO:0000256" key="7">
    <source>
        <dbReference type="ARBA" id="ARBA00022692"/>
    </source>
</evidence>
<keyword evidence="5 15" id="KW-0813">Transport</keyword>
<keyword evidence="15" id="KW-0830">Ubiquinone</keyword>
<geneLocation type="mitochondrion" evidence="17"/>
<keyword evidence="12 15" id="KW-0496">Mitochondrion</keyword>
<gene>
    <name evidence="17" type="primary">ND6</name>
</gene>
<evidence type="ECO:0000256" key="1">
    <source>
        <dbReference type="ARBA" id="ARBA00004225"/>
    </source>
</evidence>
<dbReference type="Pfam" id="PF00499">
    <property type="entry name" value="Oxidored_q3"/>
    <property type="match status" value="1"/>
</dbReference>
<keyword evidence="13 15" id="KW-0472">Membrane</keyword>
<dbReference type="InterPro" id="IPR042106">
    <property type="entry name" value="Nuo/plastoQ_OxRdtase_6_NuoJ"/>
</dbReference>
<evidence type="ECO:0000256" key="3">
    <source>
        <dbReference type="ARBA" id="ARBA00012944"/>
    </source>
</evidence>
<name>A0A7R7G356_9SAUR</name>
<dbReference type="PANTHER" id="PTHR11435:SF1">
    <property type="entry name" value="NADH-UBIQUINONE OXIDOREDUCTASE CHAIN 6"/>
    <property type="match status" value="1"/>
</dbReference>
<feature type="transmembrane region" description="Helical" evidence="15">
    <location>
        <begin position="53"/>
        <end position="75"/>
    </location>
</feature>
<reference evidence="17" key="1">
    <citation type="submission" date="2011-02" db="EMBL/GenBank/DDBJ databases">
        <title>The nearly complete mitochondrial genome of Paroedura masobe.</title>
        <authorList>
            <person name="Kumazawa Y."/>
            <person name="Hashiguchi Y."/>
            <person name="Yamada C."/>
        </authorList>
    </citation>
    <scope>NUCLEOTIDE SEQUENCE</scope>
    <source>
        <strain evidence="17">Pmas2</strain>
    </source>
</reference>
<dbReference type="InterPro" id="IPR001457">
    <property type="entry name" value="NADH_UbQ/plastoQ_OxRdtase_su6"/>
</dbReference>
<feature type="chain" id="PRO_5031136796" description="NADH-ubiquinone oxidoreductase chain 6" evidence="16">
    <location>
        <begin position="19"/>
        <end position="174"/>
    </location>
</feature>
<dbReference type="GO" id="GO:0031966">
    <property type="term" value="C:mitochondrial membrane"/>
    <property type="evidence" value="ECO:0007669"/>
    <property type="project" value="UniProtKB-SubCell"/>
</dbReference>
<feature type="transmembrane region" description="Helical" evidence="15">
    <location>
        <begin position="130"/>
        <end position="148"/>
    </location>
</feature>
<feature type="signal peptide" evidence="16">
    <location>
        <begin position="1"/>
        <end position="18"/>
    </location>
</feature>
<keyword evidence="16" id="KW-0732">Signal</keyword>
<dbReference type="EC" id="7.1.1.2" evidence="3 15"/>
<evidence type="ECO:0000256" key="15">
    <source>
        <dbReference type="RuleBase" id="RU004430"/>
    </source>
</evidence>
<evidence type="ECO:0000256" key="10">
    <source>
        <dbReference type="ARBA" id="ARBA00022989"/>
    </source>
</evidence>
<feature type="transmembrane region" description="Helical" evidence="15">
    <location>
        <begin position="87"/>
        <end position="110"/>
    </location>
</feature>
<evidence type="ECO:0000313" key="17">
    <source>
        <dbReference type="EMBL" id="BCO16462.1"/>
    </source>
</evidence>
<dbReference type="AlphaFoldDB" id="A0A7R7G356"/>